<dbReference type="Pfam" id="PF19898">
    <property type="entry name" value="DUF6371"/>
    <property type="match status" value="1"/>
</dbReference>
<evidence type="ECO:0000259" key="2">
    <source>
        <dbReference type="Pfam" id="PF21957"/>
    </source>
</evidence>
<dbReference type="Pfam" id="PF21957">
    <property type="entry name" value="Zn_ribbon_16"/>
    <property type="match status" value="1"/>
</dbReference>
<evidence type="ECO:0000313" key="3">
    <source>
        <dbReference type="EMBL" id="NEV94950.1"/>
    </source>
</evidence>
<protein>
    <recommendedName>
        <fullName evidence="5">Toprim-like</fullName>
    </recommendedName>
</protein>
<proteinExistence type="predicted"/>
<evidence type="ECO:0000259" key="1">
    <source>
        <dbReference type="Pfam" id="PF19898"/>
    </source>
</evidence>
<dbReference type="NCBIfam" id="NF040506">
    <property type="entry name" value="PG0870_Nterm"/>
    <property type="match status" value="1"/>
</dbReference>
<feature type="domain" description="Zinc beta-ribbon finger putative" evidence="2">
    <location>
        <begin position="4"/>
        <end position="67"/>
    </location>
</feature>
<comment type="caution">
    <text evidence="3">The sequence shown here is derived from an EMBL/GenBank/DDBJ whole genome shotgun (WGS) entry which is preliminary data.</text>
</comment>
<dbReference type="Proteomes" id="UP000478505">
    <property type="component" value="Unassembled WGS sequence"/>
</dbReference>
<organism evidence="3 4">
    <name type="scientific">Psychroflexus aurantiacus</name>
    <dbReference type="NCBI Taxonomy" id="2709310"/>
    <lineage>
        <taxon>Bacteria</taxon>
        <taxon>Pseudomonadati</taxon>
        <taxon>Bacteroidota</taxon>
        <taxon>Flavobacteriia</taxon>
        <taxon>Flavobacteriales</taxon>
        <taxon>Flavobacteriaceae</taxon>
        <taxon>Psychroflexus</taxon>
    </lineage>
</organism>
<gene>
    <name evidence="3" type="ORF">G3567_12450</name>
</gene>
<reference evidence="3 4" key="1">
    <citation type="submission" date="2020-02" db="EMBL/GenBank/DDBJ databases">
        <title>Flavobacteriaceae Psychroflexus bacterium YR1-1, complete genome.</title>
        <authorList>
            <person name="Li Y."/>
            <person name="Wu S."/>
        </authorList>
    </citation>
    <scope>NUCLEOTIDE SEQUENCE [LARGE SCALE GENOMIC DNA]</scope>
    <source>
        <strain evidence="3 4">YR1-1</strain>
    </source>
</reference>
<accession>A0A6B3R5U4</accession>
<dbReference type="EMBL" id="JAAIKD010000007">
    <property type="protein sequence ID" value="NEV94950.1"/>
    <property type="molecule type" value="Genomic_DNA"/>
</dbReference>
<sequence>MNNHRYTLEPYKGNNTRYRCPGCKGKNEFTRYVDLHTQRHIAENVGICNNTNKCGYHYPPREYFRDNIRQTTQGKRQEPKQPDIDLKQVKNQEDKISHYHTDLITKYKTNFYDNKFLNFFSKLLGRNEVNKWIELYNLGTYNKGYLKGSTIFWQVDQNLRVRTGKIMKYDQKTGKRLPKMQNWYHSINNKDNFNLKQVPFGLHLLRYHKSKKIAIVESEKTACLMSTFMPDFLWLAIGSCQNLTYKMLSEIKNRDIILFPDAGKYELWRSKIHNLPTSNFYEISDLLHLKSTKEEKERDFDIADYCLSMYLKEV</sequence>
<evidence type="ECO:0000313" key="4">
    <source>
        <dbReference type="Proteomes" id="UP000478505"/>
    </source>
</evidence>
<dbReference type="InterPro" id="IPR047731">
    <property type="entry name" value="Zinc_ribbon_put"/>
</dbReference>
<dbReference type="InterPro" id="IPR045951">
    <property type="entry name" value="DUF6371"/>
</dbReference>
<keyword evidence="4" id="KW-1185">Reference proteome</keyword>
<dbReference type="AlphaFoldDB" id="A0A6B3R5U4"/>
<name>A0A6B3R5U4_9FLAO</name>
<dbReference type="RefSeq" id="WP_164005642.1">
    <property type="nucleotide sequence ID" value="NZ_JAAIKD010000007.1"/>
</dbReference>
<feature type="domain" description="DUF6371" evidence="1">
    <location>
        <begin position="114"/>
        <end position="261"/>
    </location>
</feature>
<evidence type="ECO:0008006" key="5">
    <source>
        <dbReference type="Google" id="ProtNLM"/>
    </source>
</evidence>